<keyword evidence="1" id="KW-0812">Transmembrane</keyword>
<comment type="caution">
    <text evidence="2">The sequence shown here is derived from an EMBL/GenBank/DDBJ whole genome shotgun (WGS) entry which is preliminary data.</text>
</comment>
<sequence length="86" mass="9025">MTAAQRGRGTGMGKTRTLSFGIGREVAAALIAVIYFAGLWASPLGGHLSDRLGRVPVLLTVCFMTGPVIYLLNLVPYGLGFGAMLL</sequence>
<dbReference type="SUPFAM" id="SSF103473">
    <property type="entry name" value="MFS general substrate transporter"/>
    <property type="match status" value="1"/>
</dbReference>
<name>X1Q4D2_9ZZZZ</name>
<evidence type="ECO:0000313" key="2">
    <source>
        <dbReference type="EMBL" id="GAI49601.1"/>
    </source>
</evidence>
<feature type="non-terminal residue" evidence="2">
    <location>
        <position position="86"/>
    </location>
</feature>
<dbReference type="AlphaFoldDB" id="X1Q4D2"/>
<feature type="transmembrane region" description="Helical" evidence="1">
    <location>
        <begin position="57"/>
        <end position="79"/>
    </location>
</feature>
<accession>X1Q4D2</accession>
<evidence type="ECO:0000256" key="1">
    <source>
        <dbReference type="SAM" id="Phobius"/>
    </source>
</evidence>
<evidence type="ECO:0008006" key="3">
    <source>
        <dbReference type="Google" id="ProtNLM"/>
    </source>
</evidence>
<keyword evidence="1" id="KW-1133">Transmembrane helix</keyword>
<proteinExistence type="predicted"/>
<dbReference type="InterPro" id="IPR036259">
    <property type="entry name" value="MFS_trans_sf"/>
</dbReference>
<organism evidence="2">
    <name type="scientific">marine sediment metagenome</name>
    <dbReference type="NCBI Taxonomy" id="412755"/>
    <lineage>
        <taxon>unclassified sequences</taxon>
        <taxon>metagenomes</taxon>
        <taxon>ecological metagenomes</taxon>
    </lineage>
</organism>
<dbReference type="Gene3D" id="1.20.1250.20">
    <property type="entry name" value="MFS general substrate transporter like domains"/>
    <property type="match status" value="1"/>
</dbReference>
<protein>
    <recommendedName>
        <fullName evidence="3">Major facilitator superfamily (MFS) profile domain-containing protein</fullName>
    </recommendedName>
</protein>
<feature type="transmembrane region" description="Helical" evidence="1">
    <location>
        <begin position="26"/>
        <end position="45"/>
    </location>
</feature>
<keyword evidence="1" id="KW-0472">Membrane</keyword>
<reference evidence="2" key="1">
    <citation type="journal article" date="2014" name="Front. Microbiol.">
        <title>High frequency of phylogenetically diverse reductive dehalogenase-homologous genes in deep subseafloor sedimentary metagenomes.</title>
        <authorList>
            <person name="Kawai M."/>
            <person name="Futagami T."/>
            <person name="Toyoda A."/>
            <person name="Takaki Y."/>
            <person name="Nishi S."/>
            <person name="Hori S."/>
            <person name="Arai W."/>
            <person name="Tsubouchi T."/>
            <person name="Morono Y."/>
            <person name="Uchiyama I."/>
            <person name="Ito T."/>
            <person name="Fujiyama A."/>
            <person name="Inagaki F."/>
            <person name="Takami H."/>
        </authorList>
    </citation>
    <scope>NUCLEOTIDE SEQUENCE</scope>
    <source>
        <strain evidence="2">Expedition CK06-06</strain>
    </source>
</reference>
<dbReference type="EMBL" id="BARV01037318">
    <property type="protein sequence ID" value="GAI49601.1"/>
    <property type="molecule type" value="Genomic_DNA"/>
</dbReference>
<gene>
    <name evidence="2" type="ORF">S06H3_57761</name>
</gene>